<protein>
    <submittedName>
        <fullName evidence="2">Phage protein TIGR01671</fullName>
    </submittedName>
</protein>
<organism evidence="2 3">
    <name type="scientific">Hathewaya histolytica</name>
    <name type="common">Clostridium histolyticum</name>
    <dbReference type="NCBI Taxonomy" id="1498"/>
    <lineage>
        <taxon>Bacteria</taxon>
        <taxon>Bacillati</taxon>
        <taxon>Bacillota</taxon>
        <taxon>Clostridia</taxon>
        <taxon>Eubacteriales</taxon>
        <taxon>Clostridiaceae</taxon>
        <taxon>Hathewaya</taxon>
    </lineage>
</organism>
<sequence length="154" mass="17900">MREIKFKAWDKKNKTMAYSDDGNQGYGWFTDNSGCMLCVRIEERRDIKLNNIMQYTGLKDKNGKEIYEGDIIKFLWEEDSCWGEAGEYKGYIAFNQGVFEIVYIGRDKIRKYPGGGWSENNTEDDIKSFLVWTGEENIEVIGNISENPELCSKE</sequence>
<proteinExistence type="predicted"/>
<reference evidence="2 3" key="1">
    <citation type="submission" date="2019-05" db="EMBL/GenBank/DDBJ databases">
        <authorList>
            <consortium name="Pathogen Informatics"/>
        </authorList>
    </citation>
    <scope>NUCLEOTIDE SEQUENCE [LARGE SCALE GENOMIC DNA]</scope>
    <source>
        <strain evidence="2 3">NCTC503</strain>
    </source>
</reference>
<keyword evidence="3" id="KW-1185">Reference proteome</keyword>
<dbReference type="AlphaFoldDB" id="A0A4U9RC75"/>
<dbReference type="InterPro" id="IPR019096">
    <property type="entry name" value="YopX_protein"/>
</dbReference>
<gene>
    <name evidence="2" type="ORF">NCTC503_01261</name>
</gene>
<dbReference type="OrthoDB" id="1809393at2"/>
<dbReference type="InterPro" id="IPR023385">
    <property type="entry name" value="YopX-like_C"/>
</dbReference>
<dbReference type="InterPro" id="IPR010024">
    <property type="entry name" value="CHP16711"/>
</dbReference>
<name>A0A4U9RC75_HATHI</name>
<dbReference type="Gene3D" id="2.30.30.290">
    <property type="entry name" value="YopX-like domains"/>
    <property type="match status" value="1"/>
</dbReference>
<dbReference type="NCBIfam" id="TIGR01671">
    <property type="entry name" value="phage_TIGR01671"/>
    <property type="match status" value="1"/>
</dbReference>
<dbReference type="KEGG" id="hhw:NCTC503_01261"/>
<dbReference type="Gene3D" id="3.30.1490.160">
    <property type="entry name" value="ctc02137 like domains"/>
    <property type="match status" value="1"/>
</dbReference>
<dbReference type="EMBL" id="LR590481">
    <property type="protein sequence ID" value="VTQ88568.1"/>
    <property type="molecule type" value="Genomic_DNA"/>
</dbReference>
<dbReference type="Proteomes" id="UP000308489">
    <property type="component" value="Chromosome 1"/>
</dbReference>
<accession>A0A4U9RC75</accession>
<dbReference type="Pfam" id="PF09643">
    <property type="entry name" value="YopX"/>
    <property type="match status" value="1"/>
</dbReference>
<evidence type="ECO:0000313" key="3">
    <source>
        <dbReference type="Proteomes" id="UP000308489"/>
    </source>
</evidence>
<dbReference type="RefSeq" id="WP_138209935.1">
    <property type="nucleotide sequence ID" value="NZ_CBCRUQ010000020.1"/>
</dbReference>
<evidence type="ECO:0000313" key="2">
    <source>
        <dbReference type="EMBL" id="VTQ88568.1"/>
    </source>
</evidence>
<feature type="domain" description="YopX protein" evidence="1">
    <location>
        <begin position="5"/>
        <end position="150"/>
    </location>
</feature>
<dbReference type="SUPFAM" id="SSF159006">
    <property type="entry name" value="YopX-like"/>
    <property type="match status" value="1"/>
</dbReference>
<evidence type="ECO:0000259" key="1">
    <source>
        <dbReference type="Pfam" id="PF09643"/>
    </source>
</evidence>